<keyword evidence="1" id="KW-1277">Toxin-antitoxin system</keyword>
<protein>
    <submittedName>
        <fullName evidence="2">Plasmid stabilization system protein ParE</fullName>
    </submittedName>
</protein>
<proteinExistence type="predicted"/>
<dbReference type="RefSeq" id="WP_091203426.1">
    <property type="nucleotide sequence ID" value="NZ_FONQ01000002.1"/>
</dbReference>
<evidence type="ECO:0000313" key="3">
    <source>
        <dbReference type="Proteomes" id="UP000198596"/>
    </source>
</evidence>
<dbReference type="InterPro" id="IPR035093">
    <property type="entry name" value="RelE/ParE_toxin_dom_sf"/>
</dbReference>
<name>A0A1I2BMK7_9FLAO</name>
<dbReference type="InterPro" id="IPR007712">
    <property type="entry name" value="RelE/ParE_toxin"/>
</dbReference>
<sequence length="97" mass="11524">MALKIKWTPQADKGLAIVIEYLAAEWTFREILQLEENINQVTNQISLFPDLYPKSETYKNLHKAIIDKNNYLIYRVNYKKSSIEIINFRGTKQKLKY</sequence>
<dbReference type="Gene3D" id="3.30.2310.20">
    <property type="entry name" value="RelE-like"/>
    <property type="match status" value="1"/>
</dbReference>
<evidence type="ECO:0000313" key="2">
    <source>
        <dbReference type="EMBL" id="SFE57444.1"/>
    </source>
</evidence>
<accession>A0A1I2BMK7</accession>
<keyword evidence="3" id="KW-1185">Reference proteome</keyword>
<reference evidence="3" key="1">
    <citation type="submission" date="2016-10" db="EMBL/GenBank/DDBJ databases">
        <authorList>
            <person name="Varghese N."/>
            <person name="Submissions S."/>
        </authorList>
    </citation>
    <scope>NUCLEOTIDE SEQUENCE [LARGE SCALE GENOMIC DNA]</scope>
    <source>
        <strain evidence="3">CGMCC 1.9227</strain>
    </source>
</reference>
<dbReference type="EMBL" id="FONQ01000002">
    <property type="protein sequence ID" value="SFE57444.1"/>
    <property type="molecule type" value="Genomic_DNA"/>
</dbReference>
<dbReference type="STRING" id="935223.SAMN04488131_102397"/>
<organism evidence="2 3">
    <name type="scientific">Flavobacterium xueshanense</name>
    <dbReference type="NCBI Taxonomy" id="935223"/>
    <lineage>
        <taxon>Bacteria</taxon>
        <taxon>Pseudomonadati</taxon>
        <taxon>Bacteroidota</taxon>
        <taxon>Flavobacteriia</taxon>
        <taxon>Flavobacteriales</taxon>
        <taxon>Flavobacteriaceae</taxon>
        <taxon>Flavobacterium</taxon>
    </lineage>
</organism>
<dbReference type="OrthoDB" id="963196at2"/>
<evidence type="ECO:0000256" key="1">
    <source>
        <dbReference type="ARBA" id="ARBA00022649"/>
    </source>
</evidence>
<dbReference type="AlphaFoldDB" id="A0A1I2BMK7"/>
<gene>
    <name evidence="2" type="ORF">SAMN04488131_102397</name>
</gene>
<dbReference type="Proteomes" id="UP000198596">
    <property type="component" value="Unassembled WGS sequence"/>
</dbReference>
<dbReference type="Pfam" id="PF05016">
    <property type="entry name" value="ParE_toxin"/>
    <property type="match status" value="1"/>
</dbReference>